<evidence type="ECO:0000256" key="5">
    <source>
        <dbReference type="SAM" id="MobiDB-lite"/>
    </source>
</evidence>
<keyword evidence="2" id="KW-0285">Flavoprotein</keyword>
<feature type="domain" description="FAD/NAD(P)-binding" evidence="6">
    <location>
        <begin position="5"/>
        <end position="303"/>
    </location>
</feature>
<evidence type="ECO:0000259" key="7">
    <source>
        <dbReference type="Pfam" id="PF14759"/>
    </source>
</evidence>
<dbReference type="GO" id="GO:0016651">
    <property type="term" value="F:oxidoreductase activity, acting on NAD(P)H"/>
    <property type="evidence" value="ECO:0007669"/>
    <property type="project" value="TreeGrafter"/>
</dbReference>
<evidence type="ECO:0000256" key="4">
    <source>
        <dbReference type="ARBA" id="ARBA00023002"/>
    </source>
</evidence>
<dbReference type="InterPro" id="IPR036188">
    <property type="entry name" value="FAD/NAD-bd_sf"/>
</dbReference>
<dbReference type="EMBL" id="JAEPBG010000052">
    <property type="protein sequence ID" value="MBK4739352.1"/>
    <property type="molecule type" value="Genomic_DNA"/>
</dbReference>
<evidence type="ECO:0000313" key="8">
    <source>
        <dbReference type="EMBL" id="MBK4739352.1"/>
    </source>
</evidence>
<proteinExistence type="predicted"/>
<dbReference type="Gene3D" id="3.50.50.60">
    <property type="entry name" value="FAD/NAD(P)-binding domain"/>
    <property type="match status" value="2"/>
</dbReference>
<keyword evidence="9" id="KW-1185">Reference proteome</keyword>
<dbReference type="PRINTS" id="PR00368">
    <property type="entry name" value="FADPNR"/>
</dbReference>
<dbReference type="PANTHER" id="PTHR43557">
    <property type="entry name" value="APOPTOSIS-INDUCING FACTOR 1"/>
    <property type="match status" value="1"/>
</dbReference>
<dbReference type="GO" id="GO:0005737">
    <property type="term" value="C:cytoplasm"/>
    <property type="evidence" value="ECO:0007669"/>
    <property type="project" value="TreeGrafter"/>
</dbReference>
<dbReference type="PANTHER" id="PTHR43557:SF2">
    <property type="entry name" value="RIESKE DOMAIN-CONTAINING PROTEIN-RELATED"/>
    <property type="match status" value="1"/>
</dbReference>
<evidence type="ECO:0000313" key="9">
    <source>
        <dbReference type="Proteomes" id="UP000622890"/>
    </source>
</evidence>
<accession>A0A934T3K5</accession>
<dbReference type="Pfam" id="PF14759">
    <property type="entry name" value="Reductase_C"/>
    <property type="match status" value="1"/>
</dbReference>
<evidence type="ECO:0000256" key="3">
    <source>
        <dbReference type="ARBA" id="ARBA00022827"/>
    </source>
</evidence>
<protein>
    <submittedName>
        <fullName evidence="8">FAD-dependent oxidoreductase</fullName>
    </submittedName>
</protein>
<dbReference type="Gene3D" id="3.30.390.30">
    <property type="match status" value="1"/>
</dbReference>
<reference evidence="8" key="1">
    <citation type="submission" date="2021-01" db="EMBL/GenBank/DDBJ databases">
        <title>Genome sequence of strain Noviherbaspirillum sp. DKR-6.</title>
        <authorList>
            <person name="Chaudhary D.K."/>
        </authorList>
    </citation>
    <scope>NUCLEOTIDE SEQUENCE</scope>
    <source>
        <strain evidence="8">DKR-6</strain>
    </source>
</reference>
<feature type="region of interest" description="Disordered" evidence="5">
    <location>
        <begin position="388"/>
        <end position="407"/>
    </location>
</feature>
<dbReference type="SUPFAM" id="SSF51905">
    <property type="entry name" value="FAD/NAD(P)-binding domain"/>
    <property type="match status" value="1"/>
</dbReference>
<dbReference type="InterPro" id="IPR023753">
    <property type="entry name" value="FAD/NAD-binding_dom"/>
</dbReference>
<dbReference type="SUPFAM" id="SSF55424">
    <property type="entry name" value="FAD/NAD-linked reductases, dimerisation (C-terminal) domain"/>
    <property type="match status" value="1"/>
</dbReference>
<sequence>MGRARVLIVGSGQGGFQVAASLRDEGFDGPIAIIGEEPGLPYQRPPLSKAYLTGKAHEEQVRLRPASFYESRNIELLVPERALSIARDQQLVKLESGHRLEYKHLVLATGARPRRIRVVGVELDGVFTLRCLAEAEAIRTGLESATNIVIIGAGFIGLEIAAVARAMGLTTHIIDFAERPLKRSVSAKTGNFLTEAHTEQGVQFHFMTAISEITGADGRVTGVATTDGRHFPADLVVIGIGVEPNVELARDAGLKIDNGIVVDRQLLTADPSISAIGDSANYPTDFFPHPVRIESVQNAVDQARCVAARLAGKPAPYRKVPWFWSDQGQYKLQIAGVAQEGDDAVVRGDMASGKFSVFRFRDGRLSCVESVNQAADHLAARKLIEKSTQLSSEQAGDSTISLSQLAA</sequence>
<dbReference type="InterPro" id="IPR016156">
    <property type="entry name" value="FAD/NAD-linked_Rdtase_dimer_sf"/>
</dbReference>
<keyword evidence="3" id="KW-0274">FAD</keyword>
<dbReference type="RefSeq" id="WP_200598718.1">
    <property type="nucleotide sequence ID" value="NZ_JAEPBG010000052.1"/>
</dbReference>
<dbReference type="Pfam" id="PF07992">
    <property type="entry name" value="Pyr_redox_2"/>
    <property type="match status" value="1"/>
</dbReference>
<name>A0A934T3K5_9BURK</name>
<dbReference type="PRINTS" id="PR00411">
    <property type="entry name" value="PNDRDTASEI"/>
</dbReference>
<keyword evidence="4" id="KW-0560">Oxidoreductase</keyword>
<dbReference type="Proteomes" id="UP000622890">
    <property type="component" value="Unassembled WGS sequence"/>
</dbReference>
<comment type="caution">
    <text evidence="8">The sequence shown here is derived from an EMBL/GenBank/DDBJ whole genome shotgun (WGS) entry which is preliminary data.</text>
</comment>
<gene>
    <name evidence="8" type="ORF">JJB74_32625</name>
</gene>
<dbReference type="InterPro" id="IPR028202">
    <property type="entry name" value="Reductase_C"/>
</dbReference>
<evidence type="ECO:0000256" key="1">
    <source>
        <dbReference type="ARBA" id="ARBA00001974"/>
    </source>
</evidence>
<dbReference type="AlphaFoldDB" id="A0A934T3K5"/>
<organism evidence="8 9">
    <name type="scientific">Noviherbaspirillum pedocola</name>
    <dbReference type="NCBI Taxonomy" id="2801341"/>
    <lineage>
        <taxon>Bacteria</taxon>
        <taxon>Pseudomonadati</taxon>
        <taxon>Pseudomonadota</taxon>
        <taxon>Betaproteobacteria</taxon>
        <taxon>Burkholderiales</taxon>
        <taxon>Oxalobacteraceae</taxon>
        <taxon>Noviherbaspirillum</taxon>
    </lineage>
</organism>
<evidence type="ECO:0000259" key="6">
    <source>
        <dbReference type="Pfam" id="PF07992"/>
    </source>
</evidence>
<dbReference type="InterPro" id="IPR050446">
    <property type="entry name" value="FAD-oxidoreductase/Apoptosis"/>
</dbReference>
<evidence type="ECO:0000256" key="2">
    <source>
        <dbReference type="ARBA" id="ARBA00022630"/>
    </source>
</evidence>
<comment type="cofactor">
    <cofactor evidence="1">
        <name>FAD</name>
        <dbReference type="ChEBI" id="CHEBI:57692"/>
    </cofactor>
</comment>
<feature type="domain" description="Reductase C-terminal" evidence="7">
    <location>
        <begin position="322"/>
        <end position="405"/>
    </location>
</feature>